<dbReference type="EMBL" id="KV722443">
    <property type="protein sequence ID" value="OCH88788.1"/>
    <property type="molecule type" value="Genomic_DNA"/>
</dbReference>
<organism evidence="4 5">
    <name type="scientific">Obba rivulosa</name>
    <dbReference type="NCBI Taxonomy" id="1052685"/>
    <lineage>
        <taxon>Eukaryota</taxon>
        <taxon>Fungi</taxon>
        <taxon>Dikarya</taxon>
        <taxon>Basidiomycota</taxon>
        <taxon>Agaricomycotina</taxon>
        <taxon>Agaricomycetes</taxon>
        <taxon>Polyporales</taxon>
        <taxon>Gelatoporiaceae</taxon>
        <taxon>Obba</taxon>
    </lineage>
</organism>
<evidence type="ECO:0000256" key="1">
    <source>
        <dbReference type="ARBA" id="ARBA00004685"/>
    </source>
</evidence>
<keyword evidence="3" id="KW-1133">Transmembrane helix</keyword>
<comment type="pathway">
    <text evidence="1">Mycotoxin biosynthesis.</text>
</comment>
<evidence type="ECO:0000256" key="3">
    <source>
        <dbReference type="SAM" id="Phobius"/>
    </source>
</evidence>
<evidence type="ECO:0000313" key="5">
    <source>
        <dbReference type="Proteomes" id="UP000250043"/>
    </source>
</evidence>
<dbReference type="AlphaFoldDB" id="A0A8E2APZ9"/>
<keyword evidence="3" id="KW-0812">Transmembrane</keyword>
<proteinExistence type="inferred from homology"/>
<feature type="transmembrane region" description="Helical" evidence="3">
    <location>
        <begin position="12"/>
        <end position="36"/>
    </location>
</feature>
<comment type="similarity">
    <text evidence="2">Belongs to the ustYa family.</text>
</comment>
<protein>
    <submittedName>
        <fullName evidence="4">Uncharacterized protein</fullName>
    </submittedName>
</protein>
<name>A0A8E2APZ9_9APHY</name>
<dbReference type="InterPro" id="IPR021765">
    <property type="entry name" value="UstYa-like"/>
</dbReference>
<dbReference type="Proteomes" id="UP000250043">
    <property type="component" value="Unassembled WGS sequence"/>
</dbReference>
<evidence type="ECO:0000256" key="2">
    <source>
        <dbReference type="ARBA" id="ARBA00035112"/>
    </source>
</evidence>
<keyword evidence="5" id="KW-1185">Reference proteome</keyword>
<sequence length="198" mass="22963">MYVETKTLRKAFWLICAASILLSAVLVNAFFISITYPGRELENGDRYSYLEFDFPATLMSSSQHPFDTKLVIEDTVHYDIADGHEWESQYPASGGFVRLGPNNRLFGVSMYHQLHCLDEIRRAVTTTSRTNLEKWHVQHCLEHLRQMLLCASSMRLEPVKTIEGELGTDGLGLEHECRDWTRLHRLIDENFSRWPEDL</sequence>
<keyword evidence="3" id="KW-0472">Membrane</keyword>
<dbReference type="Pfam" id="PF11807">
    <property type="entry name" value="UstYa"/>
    <property type="match status" value="1"/>
</dbReference>
<dbReference type="OrthoDB" id="3687641at2759"/>
<dbReference type="PANTHER" id="PTHR33365">
    <property type="entry name" value="YALI0B05434P"/>
    <property type="match status" value="1"/>
</dbReference>
<dbReference type="PANTHER" id="PTHR33365:SF4">
    <property type="entry name" value="CYCLOCHLOROTINE BIOSYNTHESIS PROTEIN O"/>
    <property type="match status" value="1"/>
</dbReference>
<accession>A0A8E2APZ9</accession>
<dbReference type="GO" id="GO:0043386">
    <property type="term" value="P:mycotoxin biosynthetic process"/>
    <property type="evidence" value="ECO:0007669"/>
    <property type="project" value="InterPro"/>
</dbReference>
<evidence type="ECO:0000313" key="4">
    <source>
        <dbReference type="EMBL" id="OCH88788.1"/>
    </source>
</evidence>
<gene>
    <name evidence="4" type="ORF">OBBRIDRAFT_805131</name>
</gene>
<reference evidence="4 5" key="1">
    <citation type="submission" date="2016-07" db="EMBL/GenBank/DDBJ databases">
        <title>Draft genome of the white-rot fungus Obba rivulosa 3A-2.</title>
        <authorList>
            <consortium name="DOE Joint Genome Institute"/>
            <person name="Miettinen O."/>
            <person name="Riley R."/>
            <person name="Acob R."/>
            <person name="Barry K."/>
            <person name="Cullen D."/>
            <person name="De Vries R."/>
            <person name="Hainaut M."/>
            <person name="Hatakka A."/>
            <person name="Henrissat B."/>
            <person name="Hilden K."/>
            <person name="Kuo R."/>
            <person name="Labutti K."/>
            <person name="Lipzen A."/>
            <person name="Makela M.R."/>
            <person name="Sandor L."/>
            <person name="Spatafora J.W."/>
            <person name="Grigoriev I.V."/>
            <person name="Hibbett D.S."/>
        </authorList>
    </citation>
    <scope>NUCLEOTIDE SEQUENCE [LARGE SCALE GENOMIC DNA]</scope>
    <source>
        <strain evidence="4 5">3A-2</strain>
    </source>
</reference>